<evidence type="ECO:0000313" key="2">
    <source>
        <dbReference type="EMBL" id="JAH63908.1"/>
    </source>
</evidence>
<evidence type="ECO:0000256" key="1">
    <source>
        <dbReference type="SAM" id="SignalP"/>
    </source>
</evidence>
<feature type="signal peptide" evidence="1">
    <location>
        <begin position="1"/>
        <end position="23"/>
    </location>
</feature>
<reference evidence="2" key="2">
    <citation type="journal article" date="2015" name="Fish Shellfish Immunol.">
        <title>Early steps in the European eel (Anguilla anguilla)-Vibrio vulnificus interaction in the gills: Role of the RtxA13 toxin.</title>
        <authorList>
            <person name="Callol A."/>
            <person name="Pajuelo D."/>
            <person name="Ebbesson L."/>
            <person name="Teles M."/>
            <person name="MacKenzie S."/>
            <person name="Amaro C."/>
        </authorList>
    </citation>
    <scope>NUCLEOTIDE SEQUENCE</scope>
</reference>
<organism evidence="2">
    <name type="scientific">Anguilla anguilla</name>
    <name type="common">European freshwater eel</name>
    <name type="synonym">Muraena anguilla</name>
    <dbReference type="NCBI Taxonomy" id="7936"/>
    <lineage>
        <taxon>Eukaryota</taxon>
        <taxon>Metazoa</taxon>
        <taxon>Chordata</taxon>
        <taxon>Craniata</taxon>
        <taxon>Vertebrata</taxon>
        <taxon>Euteleostomi</taxon>
        <taxon>Actinopterygii</taxon>
        <taxon>Neopterygii</taxon>
        <taxon>Teleostei</taxon>
        <taxon>Anguilliformes</taxon>
        <taxon>Anguillidae</taxon>
        <taxon>Anguilla</taxon>
    </lineage>
</organism>
<sequence length="55" mass="6557">MFIHHLMSHLFLHFFILHRKVNLDESLNAMKTMWSSLWGTGLQIYLEPSISRSKI</sequence>
<dbReference type="AlphaFoldDB" id="A0A0E9UG44"/>
<protein>
    <submittedName>
        <fullName evidence="2">Uncharacterized protein</fullName>
    </submittedName>
</protein>
<accession>A0A0E9UG44</accession>
<keyword evidence="1" id="KW-0732">Signal</keyword>
<name>A0A0E9UG44_ANGAN</name>
<reference evidence="2" key="1">
    <citation type="submission" date="2014-11" db="EMBL/GenBank/DDBJ databases">
        <authorList>
            <person name="Amaro Gonzalez C."/>
        </authorList>
    </citation>
    <scope>NUCLEOTIDE SEQUENCE</scope>
</reference>
<feature type="chain" id="PRO_5002433877" evidence="1">
    <location>
        <begin position="24"/>
        <end position="55"/>
    </location>
</feature>
<dbReference type="EMBL" id="GBXM01044669">
    <property type="protein sequence ID" value="JAH63908.1"/>
    <property type="molecule type" value="Transcribed_RNA"/>
</dbReference>
<proteinExistence type="predicted"/>